<gene>
    <name evidence="1" type="ORF">SDC9_40630</name>
</gene>
<name>A0A644VT17_9ZZZZ</name>
<accession>A0A644VT17</accession>
<comment type="caution">
    <text evidence="1">The sequence shown here is derived from an EMBL/GenBank/DDBJ whole genome shotgun (WGS) entry which is preliminary data.</text>
</comment>
<reference evidence="1" key="1">
    <citation type="submission" date="2019-08" db="EMBL/GenBank/DDBJ databases">
        <authorList>
            <person name="Kucharzyk K."/>
            <person name="Murdoch R.W."/>
            <person name="Higgins S."/>
            <person name="Loffler F."/>
        </authorList>
    </citation>
    <scope>NUCLEOTIDE SEQUENCE</scope>
</reference>
<evidence type="ECO:0000313" key="1">
    <source>
        <dbReference type="EMBL" id="MPL94476.1"/>
    </source>
</evidence>
<proteinExistence type="predicted"/>
<sequence length="159" mass="18784">MTQVLNNMYSIRVFCKKKISGPKEWLKDFLEDRVFFDENPRIIQKEHKLEVHYEDGKSPISISLHMVGDAYFDKEVSEIKDVLSISRDSKGKQQVSELINGVVNLILLRMNRNEFESDDDDVWEFLDVLEAYLASEFEGIIHTDDEIFYDKNLRKIYKL</sequence>
<organism evidence="1">
    <name type="scientific">bioreactor metagenome</name>
    <dbReference type="NCBI Taxonomy" id="1076179"/>
    <lineage>
        <taxon>unclassified sequences</taxon>
        <taxon>metagenomes</taxon>
        <taxon>ecological metagenomes</taxon>
    </lineage>
</organism>
<dbReference type="EMBL" id="VSSQ01000429">
    <property type="protein sequence ID" value="MPL94476.1"/>
    <property type="molecule type" value="Genomic_DNA"/>
</dbReference>
<protein>
    <submittedName>
        <fullName evidence="1">Uncharacterized protein</fullName>
    </submittedName>
</protein>
<dbReference type="AlphaFoldDB" id="A0A644VT17"/>